<protein>
    <submittedName>
        <fullName evidence="4">Rho guanine nucleotide exchange factor 25-like</fullName>
    </submittedName>
</protein>
<dbReference type="GO" id="GO:0016477">
    <property type="term" value="P:cell migration"/>
    <property type="evidence" value="ECO:0007669"/>
    <property type="project" value="TreeGrafter"/>
</dbReference>
<feature type="domain" description="DH" evidence="2">
    <location>
        <begin position="10"/>
        <end position="179"/>
    </location>
</feature>
<evidence type="ECO:0000313" key="4">
    <source>
        <dbReference type="RefSeq" id="XP_023376825.1"/>
    </source>
</evidence>
<dbReference type="InterPro" id="IPR000219">
    <property type="entry name" value="DH_dom"/>
</dbReference>
<dbReference type="Pfam" id="PF00621">
    <property type="entry name" value="RhoGEF"/>
    <property type="match status" value="1"/>
</dbReference>
<reference evidence="4" key="1">
    <citation type="submission" date="2025-08" db="UniProtKB">
        <authorList>
            <consortium name="RefSeq"/>
        </authorList>
    </citation>
    <scope>IDENTIFICATION</scope>
    <source>
        <tissue evidence="4">Kidney</tissue>
    </source>
</reference>
<dbReference type="GeneID" id="105302942"/>
<dbReference type="FunFam" id="1.20.900.10:FF:000009">
    <property type="entry name" value="Vav guanine nucleotide exchange factor 1"/>
    <property type="match status" value="1"/>
</dbReference>
<dbReference type="SUPFAM" id="SSF48065">
    <property type="entry name" value="DBL homology domain (DH-domain)"/>
    <property type="match status" value="1"/>
</dbReference>
<dbReference type="AlphaFoldDB" id="A0A6P6BP58"/>
<dbReference type="InterPro" id="IPR001331">
    <property type="entry name" value="GDS_CDC24_CS"/>
</dbReference>
<organism evidence="3 4">
    <name type="scientific">Pteropus vampyrus</name>
    <name type="common">Large flying fox</name>
    <dbReference type="NCBI Taxonomy" id="132908"/>
    <lineage>
        <taxon>Eukaryota</taxon>
        <taxon>Metazoa</taxon>
        <taxon>Chordata</taxon>
        <taxon>Craniata</taxon>
        <taxon>Vertebrata</taxon>
        <taxon>Euteleostomi</taxon>
        <taxon>Mammalia</taxon>
        <taxon>Eutheria</taxon>
        <taxon>Laurasiatheria</taxon>
        <taxon>Chiroptera</taxon>
        <taxon>Yinpterochiroptera</taxon>
        <taxon>Pteropodoidea</taxon>
        <taxon>Pteropodidae</taxon>
        <taxon>Pteropodinae</taxon>
        <taxon>Pteropus</taxon>
    </lineage>
</organism>
<dbReference type="CDD" id="cd00160">
    <property type="entry name" value="RhoGEF"/>
    <property type="match status" value="1"/>
</dbReference>
<proteinExistence type="predicted"/>
<dbReference type="RefSeq" id="XP_023376825.1">
    <property type="nucleotide sequence ID" value="XM_023521057.1"/>
</dbReference>
<dbReference type="PROSITE" id="PS00741">
    <property type="entry name" value="DH_1"/>
    <property type="match status" value="1"/>
</dbReference>
<dbReference type="Gene3D" id="1.20.900.10">
    <property type="entry name" value="Dbl homology (DH) domain"/>
    <property type="match status" value="1"/>
</dbReference>
<feature type="non-terminal residue" evidence="4">
    <location>
        <position position="464"/>
    </location>
</feature>
<evidence type="ECO:0000259" key="2">
    <source>
        <dbReference type="PROSITE" id="PS50010"/>
    </source>
</evidence>
<keyword evidence="3" id="KW-1185">Reference proteome</keyword>
<evidence type="ECO:0000256" key="1">
    <source>
        <dbReference type="SAM" id="MobiDB-lite"/>
    </source>
</evidence>
<dbReference type="PROSITE" id="PS50010">
    <property type="entry name" value="DH_2"/>
    <property type="match status" value="1"/>
</dbReference>
<accession>A0A6P6BP58</accession>
<dbReference type="GO" id="GO:0005737">
    <property type="term" value="C:cytoplasm"/>
    <property type="evidence" value="ECO:0007669"/>
    <property type="project" value="TreeGrafter"/>
</dbReference>
<dbReference type="Proteomes" id="UP000515202">
    <property type="component" value="Unplaced"/>
</dbReference>
<dbReference type="OrthoDB" id="5340910at2759"/>
<dbReference type="PANTHER" id="PTHR45818">
    <property type="entry name" value="PROTEIN VAV"/>
    <property type="match status" value="1"/>
</dbReference>
<dbReference type="InterPro" id="IPR035899">
    <property type="entry name" value="DBL_dom_sf"/>
</dbReference>
<feature type="compositionally biased region" description="Pro residues" evidence="1">
    <location>
        <begin position="302"/>
        <end position="311"/>
    </location>
</feature>
<evidence type="ECO:0000313" key="3">
    <source>
        <dbReference type="Proteomes" id="UP000515202"/>
    </source>
</evidence>
<dbReference type="KEGG" id="pvp:105302942"/>
<gene>
    <name evidence="4" type="primary">LOC105302942</name>
</gene>
<dbReference type="PANTHER" id="PTHR45818:SF4">
    <property type="entry name" value="GUANINE NUCLEOTIDE EXCHANGE FACTOR VAV2"/>
    <property type="match status" value="1"/>
</dbReference>
<dbReference type="GO" id="GO:0005085">
    <property type="term" value="F:guanyl-nucleotide exchange factor activity"/>
    <property type="evidence" value="ECO:0007669"/>
    <property type="project" value="InterPro"/>
</dbReference>
<feature type="region of interest" description="Disordered" evidence="1">
    <location>
        <begin position="292"/>
        <end position="311"/>
    </location>
</feature>
<sequence>MKMGMTEDDKRNCCLLEIQETEAKYYRTLEDIEKNYMVPLRLVLSPADMAAIFINLEDLIKVHHSFLRAVDVAMMAGGSALAKVFLDFKERLLIYGEYCSHMEHAQNTLNQLLASREDFRLKVEECTLKVQDGKFKLQDLLVVPMQRVLKYHLLLKELLSHSTDRPERQQLKEALEAMQVGKLSQGRVFWDWSRAREQAWLCDHRRRFSWDSRRRSGDRALGRGGCRPGAHPMSPSLPCLAPSGPWASFLLPSGLSSGPSPGPRHWTQFWAIGSQVPSTQPSGAAHVALQRWAPRAPKPRPARPPPRPRVQPLPALLSVGSHGPLLVTWLHPALSRSFRSDIPMRIVPCLGPVPRRRRAPCCENFTSSRGEPAACAAEAGTAGQLVRPARDTSALVLDPALPVGSLWEQAGGAGGRLESAPTLAWPGGPPRAGCPAAGQGQCHLLGLLALRWRWVPSPAALHSG</sequence>
<dbReference type="GO" id="GO:0035556">
    <property type="term" value="P:intracellular signal transduction"/>
    <property type="evidence" value="ECO:0007669"/>
    <property type="project" value="InterPro"/>
</dbReference>
<name>A0A6P6BP58_PTEVA</name>
<dbReference type="SMART" id="SM00325">
    <property type="entry name" value="RhoGEF"/>
    <property type="match status" value="1"/>
</dbReference>